<accession>A0A8S5SXC2</accession>
<dbReference type="EMBL" id="BK032693">
    <property type="protein sequence ID" value="DAF55552.1"/>
    <property type="molecule type" value="Genomic_DNA"/>
</dbReference>
<protein>
    <submittedName>
        <fullName evidence="1">Uncharacterized protein</fullName>
    </submittedName>
</protein>
<organism evidence="1">
    <name type="scientific">Myoviridae sp. ctLYp5</name>
    <dbReference type="NCBI Taxonomy" id="2827680"/>
    <lineage>
        <taxon>Viruses</taxon>
        <taxon>Duplodnaviria</taxon>
        <taxon>Heunggongvirae</taxon>
        <taxon>Uroviricota</taxon>
        <taxon>Caudoviricetes</taxon>
    </lineage>
</organism>
<sequence>MQHILTSCYVAKPKGHSHISKHCGARMRNENGVWHVWQDVETFARNTHVLILKKGVKRKKINEKTFKTKVAAEKYFNKLLES</sequence>
<evidence type="ECO:0000313" key="1">
    <source>
        <dbReference type="EMBL" id="DAF55552.1"/>
    </source>
</evidence>
<proteinExistence type="predicted"/>
<reference evidence="1" key="1">
    <citation type="journal article" date="2021" name="Proc. Natl. Acad. Sci. U.S.A.">
        <title>A Catalog of Tens of Thousands of Viruses from Human Metagenomes Reveals Hidden Associations with Chronic Diseases.</title>
        <authorList>
            <person name="Tisza M.J."/>
            <person name="Buck C.B."/>
        </authorList>
    </citation>
    <scope>NUCLEOTIDE SEQUENCE</scope>
    <source>
        <strain evidence="1">CtLYp5</strain>
    </source>
</reference>
<name>A0A8S5SXC2_9CAUD</name>